<dbReference type="Gene3D" id="3.40.630.10">
    <property type="entry name" value="Zn peptidases"/>
    <property type="match status" value="1"/>
</dbReference>
<dbReference type="Proteomes" id="UP000010744">
    <property type="component" value="Unassembled WGS sequence"/>
</dbReference>
<evidence type="ECO:0000313" key="3">
    <source>
        <dbReference type="Proteomes" id="UP000010744"/>
    </source>
</evidence>
<gene>
    <name evidence="2" type="ORF">GORBP_103_00250</name>
</gene>
<feature type="region of interest" description="Disordered" evidence="1">
    <location>
        <begin position="80"/>
        <end position="99"/>
    </location>
</feature>
<organism evidence="2 3">
    <name type="scientific">Gordonia rubripertincta NBRC 101908</name>
    <dbReference type="NCBI Taxonomy" id="1077975"/>
    <lineage>
        <taxon>Bacteria</taxon>
        <taxon>Bacillati</taxon>
        <taxon>Actinomycetota</taxon>
        <taxon>Actinomycetes</taxon>
        <taxon>Mycobacteriales</taxon>
        <taxon>Gordoniaceae</taxon>
        <taxon>Gordonia</taxon>
    </lineage>
</organism>
<protein>
    <submittedName>
        <fullName evidence="2">Peptidase M20 family protein</fullName>
    </submittedName>
</protein>
<keyword evidence="3" id="KW-1185">Reference proteome</keyword>
<dbReference type="SUPFAM" id="SSF53187">
    <property type="entry name" value="Zn-dependent exopeptidases"/>
    <property type="match status" value="1"/>
</dbReference>
<comment type="caution">
    <text evidence="2">The sequence shown here is derived from an EMBL/GenBank/DDBJ whole genome shotgun (WGS) entry which is preliminary data.</text>
</comment>
<sequence>MTTPVDIPIDPSLVDLYKDLHKHPELGFGEHRTVGLVVERLESAGFDVTTGVGRTGVVGILRNGDGPTIALRADMDALPRSRGHRARLREHRHRHRRHG</sequence>
<dbReference type="InterPro" id="IPR017439">
    <property type="entry name" value="Amidohydrolase"/>
</dbReference>
<dbReference type="PANTHER" id="PTHR11014">
    <property type="entry name" value="PEPTIDASE M20 FAMILY MEMBER"/>
    <property type="match status" value="1"/>
</dbReference>
<dbReference type="PANTHER" id="PTHR11014:SF63">
    <property type="entry name" value="METALLOPEPTIDASE, PUTATIVE (AFU_ORTHOLOGUE AFUA_6G09600)-RELATED"/>
    <property type="match status" value="1"/>
</dbReference>
<feature type="compositionally biased region" description="Basic residues" evidence="1">
    <location>
        <begin position="81"/>
        <end position="99"/>
    </location>
</feature>
<proteinExistence type="predicted"/>
<dbReference type="EMBL" id="BAHB01000103">
    <property type="protein sequence ID" value="GAB87511.1"/>
    <property type="molecule type" value="Genomic_DNA"/>
</dbReference>
<accession>A0ABQ0HZ08</accession>
<evidence type="ECO:0000256" key="1">
    <source>
        <dbReference type="SAM" id="MobiDB-lite"/>
    </source>
</evidence>
<reference evidence="2 3" key="1">
    <citation type="submission" date="2012-08" db="EMBL/GenBank/DDBJ databases">
        <title>Whole genome shotgun sequence of Gordonia rubripertincta NBRC 101908.</title>
        <authorList>
            <person name="Takarada H."/>
            <person name="Hosoyama A."/>
            <person name="Tsuchikane K."/>
            <person name="Katsumata H."/>
            <person name="Baba S."/>
            <person name="Ohji S."/>
            <person name="Yamazaki S."/>
            <person name="Fujita N."/>
        </authorList>
    </citation>
    <scope>NUCLEOTIDE SEQUENCE [LARGE SCALE GENOMIC DNA]</scope>
    <source>
        <strain evidence="2 3">NBRC 101908</strain>
    </source>
</reference>
<evidence type="ECO:0000313" key="2">
    <source>
        <dbReference type="EMBL" id="GAB87511.1"/>
    </source>
</evidence>
<name>A0ABQ0HZ08_GORRU</name>